<dbReference type="OrthoDB" id="8627412at2"/>
<evidence type="ECO:0000313" key="4">
    <source>
        <dbReference type="Proteomes" id="UP000216429"/>
    </source>
</evidence>
<accession>A0A261VB08</accession>
<reference evidence="4" key="1">
    <citation type="submission" date="2017-05" db="EMBL/GenBank/DDBJ databases">
        <title>Complete and WGS of Bordetella genogroups.</title>
        <authorList>
            <person name="Spilker T."/>
            <person name="Lipuma J."/>
        </authorList>
    </citation>
    <scope>NUCLEOTIDE SEQUENCE [LARGE SCALE GENOMIC DNA]</scope>
    <source>
        <strain evidence="4">AU6712</strain>
    </source>
</reference>
<dbReference type="Proteomes" id="UP000216429">
    <property type="component" value="Unassembled WGS sequence"/>
</dbReference>
<dbReference type="Gene3D" id="3.40.190.10">
    <property type="entry name" value="Periplasmic binding protein-like II"/>
    <property type="match status" value="1"/>
</dbReference>
<dbReference type="Pfam" id="PF03401">
    <property type="entry name" value="TctC"/>
    <property type="match status" value="1"/>
</dbReference>
<keyword evidence="4" id="KW-1185">Reference proteome</keyword>
<dbReference type="PANTHER" id="PTHR42928:SF5">
    <property type="entry name" value="BLR1237 PROTEIN"/>
    <property type="match status" value="1"/>
</dbReference>
<comment type="caution">
    <text evidence="3">The sequence shown here is derived from an EMBL/GenBank/DDBJ whole genome shotgun (WGS) entry which is preliminary data.</text>
</comment>
<dbReference type="AlphaFoldDB" id="A0A261VB08"/>
<evidence type="ECO:0008006" key="5">
    <source>
        <dbReference type="Google" id="ProtNLM"/>
    </source>
</evidence>
<sequence>MHRRTFNTALLTLPWIMSSARAGTHYPDRPIRLIVPYGAGTATDVLARQLSAGVQAEVGQPVIVENRPGASGMIGAELVARSAPDGQVLLVGTTQTHAIDPALYSKISYDPVADFAPVAGLADQDHVLVVGANFPAKSLAELVALAKSKPGGLSFASTGNGTPAHLVGEIFKREAGIDMMHVPYPGGAQALTDVMAGTVSLVFYPYQALKPHVDTGKMRALAVASSTRPAWLPDVPTTAELGYPNSVIAAWFGIYAPARTDPERVKKIGEVYRGILADPKLREQLAATGTTVRYQSPRELGAFTASEIERYGKLVQMSGAKVD</sequence>
<dbReference type="PIRSF" id="PIRSF017082">
    <property type="entry name" value="YflP"/>
    <property type="match status" value="1"/>
</dbReference>
<organism evidence="3 4">
    <name type="scientific">Bordetella genomosp. 12</name>
    <dbReference type="NCBI Taxonomy" id="463035"/>
    <lineage>
        <taxon>Bacteria</taxon>
        <taxon>Pseudomonadati</taxon>
        <taxon>Pseudomonadota</taxon>
        <taxon>Betaproteobacteria</taxon>
        <taxon>Burkholderiales</taxon>
        <taxon>Alcaligenaceae</taxon>
        <taxon>Bordetella</taxon>
    </lineage>
</organism>
<evidence type="ECO:0000313" key="3">
    <source>
        <dbReference type="EMBL" id="OZI70951.1"/>
    </source>
</evidence>
<dbReference type="SUPFAM" id="SSF53850">
    <property type="entry name" value="Periplasmic binding protein-like II"/>
    <property type="match status" value="1"/>
</dbReference>
<dbReference type="InterPro" id="IPR042100">
    <property type="entry name" value="Bug_dom1"/>
</dbReference>
<gene>
    <name evidence="3" type="ORF">CAL22_13715</name>
</gene>
<evidence type="ECO:0000256" key="2">
    <source>
        <dbReference type="SAM" id="SignalP"/>
    </source>
</evidence>
<protein>
    <recommendedName>
        <fullName evidence="5">ABC transporter substrate-binding protein</fullName>
    </recommendedName>
</protein>
<comment type="similarity">
    <text evidence="1">Belongs to the UPF0065 (bug) family.</text>
</comment>
<name>A0A261VB08_9BORD</name>
<evidence type="ECO:0000256" key="1">
    <source>
        <dbReference type="ARBA" id="ARBA00006987"/>
    </source>
</evidence>
<dbReference type="CDD" id="cd07012">
    <property type="entry name" value="PBP2_Bug_TTT"/>
    <property type="match status" value="1"/>
</dbReference>
<feature type="chain" id="PRO_5012627774" description="ABC transporter substrate-binding protein" evidence="2">
    <location>
        <begin position="23"/>
        <end position="323"/>
    </location>
</feature>
<dbReference type="RefSeq" id="WP_094814165.1">
    <property type="nucleotide sequence ID" value="NZ_NEVU01000003.1"/>
</dbReference>
<dbReference type="PANTHER" id="PTHR42928">
    <property type="entry name" value="TRICARBOXYLATE-BINDING PROTEIN"/>
    <property type="match status" value="1"/>
</dbReference>
<keyword evidence="2" id="KW-0732">Signal</keyword>
<feature type="signal peptide" evidence="2">
    <location>
        <begin position="1"/>
        <end position="22"/>
    </location>
</feature>
<dbReference type="EMBL" id="NEVU01000003">
    <property type="protein sequence ID" value="OZI70951.1"/>
    <property type="molecule type" value="Genomic_DNA"/>
</dbReference>
<proteinExistence type="inferred from homology"/>
<dbReference type="Gene3D" id="3.40.190.150">
    <property type="entry name" value="Bordetella uptake gene, domain 1"/>
    <property type="match status" value="1"/>
</dbReference>
<dbReference type="InterPro" id="IPR005064">
    <property type="entry name" value="BUG"/>
</dbReference>